<proteinExistence type="predicted"/>
<protein>
    <submittedName>
        <fullName evidence="2">Uncharacterized protein</fullName>
    </submittedName>
</protein>
<gene>
    <name evidence="2" type="ORF">OCTVUL_1B011337</name>
</gene>
<feature type="compositionally biased region" description="Polar residues" evidence="1">
    <location>
        <begin position="66"/>
        <end position="76"/>
    </location>
</feature>
<feature type="compositionally biased region" description="Polar residues" evidence="1">
    <location>
        <begin position="17"/>
        <end position="27"/>
    </location>
</feature>
<evidence type="ECO:0000256" key="1">
    <source>
        <dbReference type="SAM" id="MobiDB-lite"/>
    </source>
</evidence>
<evidence type="ECO:0000313" key="2">
    <source>
        <dbReference type="EMBL" id="CAI9722965.1"/>
    </source>
</evidence>
<organism evidence="2 3">
    <name type="scientific">Octopus vulgaris</name>
    <name type="common">Common octopus</name>
    <dbReference type="NCBI Taxonomy" id="6645"/>
    <lineage>
        <taxon>Eukaryota</taxon>
        <taxon>Metazoa</taxon>
        <taxon>Spiralia</taxon>
        <taxon>Lophotrochozoa</taxon>
        <taxon>Mollusca</taxon>
        <taxon>Cephalopoda</taxon>
        <taxon>Coleoidea</taxon>
        <taxon>Octopodiformes</taxon>
        <taxon>Octopoda</taxon>
        <taxon>Incirrata</taxon>
        <taxon>Octopodidae</taxon>
        <taxon>Octopus</taxon>
    </lineage>
</organism>
<name>A0AA36AVA5_OCTVU</name>
<dbReference type="Proteomes" id="UP001162480">
    <property type="component" value="Chromosome 5"/>
</dbReference>
<sequence>MELTNDCDAMSVEHMTISESSTHTAKTGNGGEGFHRCSHIHNDNYNKSEQQGSSNNSKSTGEKRSATTTAEPISTMTKKKNHSSHNALNYSRNFIQYPQQPATRLLENDLQKNRENLEFMRLIHLRNESLSDFLTVLCKCRVFVLAFFLEKYVELIVQNVCCNTEKFVFEL</sequence>
<dbReference type="EMBL" id="OX597818">
    <property type="protein sequence ID" value="CAI9722965.1"/>
    <property type="molecule type" value="Genomic_DNA"/>
</dbReference>
<keyword evidence="3" id="KW-1185">Reference proteome</keyword>
<feature type="region of interest" description="Disordered" evidence="1">
    <location>
        <begin position="16"/>
        <end position="85"/>
    </location>
</feature>
<accession>A0AA36AVA5</accession>
<dbReference type="AlphaFoldDB" id="A0AA36AVA5"/>
<evidence type="ECO:0000313" key="3">
    <source>
        <dbReference type="Proteomes" id="UP001162480"/>
    </source>
</evidence>
<feature type="compositionally biased region" description="Polar residues" evidence="1">
    <location>
        <begin position="47"/>
        <end position="59"/>
    </location>
</feature>
<reference evidence="2" key="1">
    <citation type="submission" date="2023-08" db="EMBL/GenBank/DDBJ databases">
        <authorList>
            <person name="Alioto T."/>
            <person name="Alioto T."/>
            <person name="Gomez Garrido J."/>
        </authorList>
    </citation>
    <scope>NUCLEOTIDE SEQUENCE</scope>
</reference>